<protein>
    <submittedName>
        <fullName evidence="2">Uncharacterized protein</fullName>
    </submittedName>
</protein>
<evidence type="ECO:0000313" key="2">
    <source>
        <dbReference type="EMBL" id="KAH3789841.1"/>
    </source>
</evidence>
<feature type="transmembrane region" description="Helical" evidence="1">
    <location>
        <begin position="49"/>
        <end position="68"/>
    </location>
</feature>
<reference evidence="2" key="1">
    <citation type="journal article" date="2019" name="bioRxiv">
        <title>The Genome of the Zebra Mussel, Dreissena polymorpha: A Resource for Invasive Species Research.</title>
        <authorList>
            <person name="McCartney M.A."/>
            <person name="Auch B."/>
            <person name="Kono T."/>
            <person name="Mallez S."/>
            <person name="Zhang Y."/>
            <person name="Obille A."/>
            <person name="Becker A."/>
            <person name="Abrahante J.E."/>
            <person name="Garbe J."/>
            <person name="Badalamenti J.P."/>
            <person name="Herman A."/>
            <person name="Mangelson H."/>
            <person name="Liachko I."/>
            <person name="Sullivan S."/>
            <person name="Sone E.D."/>
            <person name="Koren S."/>
            <person name="Silverstein K.A.T."/>
            <person name="Beckman K.B."/>
            <person name="Gohl D.M."/>
        </authorList>
    </citation>
    <scope>NUCLEOTIDE SEQUENCE</scope>
    <source>
        <strain evidence="2">Duluth1</strain>
        <tissue evidence="2">Whole animal</tissue>
    </source>
</reference>
<keyword evidence="1" id="KW-1133">Transmembrane helix</keyword>
<organism evidence="2 3">
    <name type="scientific">Dreissena polymorpha</name>
    <name type="common">Zebra mussel</name>
    <name type="synonym">Mytilus polymorpha</name>
    <dbReference type="NCBI Taxonomy" id="45954"/>
    <lineage>
        <taxon>Eukaryota</taxon>
        <taxon>Metazoa</taxon>
        <taxon>Spiralia</taxon>
        <taxon>Lophotrochozoa</taxon>
        <taxon>Mollusca</taxon>
        <taxon>Bivalvia</taxon>
        <taxon>Autobranchia</taxon>
        <taxon>Heteroconchia</taxon>
        <taxon>Euheterodonta</taxon>
        <taxon>Imparidentia</taxon>
        <taxon>Neoheterodontei</taxon>
        <taxon>Myida</taxon>
        <taxon>Dreissenoidea</taxon>
        <taxon>Dreissenidae</taxon>
        <taxon>Dreissena</taxon>
    </lineage>
</organism>
<gene>
    <name evidence="2" type="ORF">DPMN_168030</name>
</gene>
<evidence type="ECO:0000256" key="1">
    <source>
        <dbReference type="SAM" id="Phobius"/>
    </source>
</evidence>
<keyword evidence="1" id="KW-0812">Transmembrane</keyword>
<comment type="caution">
    <text evidence="2">The sequence shown here is derived from an EMBL/GenBank/DDBJ whole genome shotgun (WGS) entry which is preliminary data.</text>
</comment>
<proteinExistence type="predicted"/>
<dbReference type="EMBL" id="JAIWYP010000008">
    <property type="protein sequence ID" value="KAH3789841.1"/>
    <property type="molecule type" value="Genomic_DNA"/>
</dbReference>
<keyword evidence="3" id="KW-1185">Reference proteome</keyword>
<keyword evidence="1" id="KW-0472">Membrane</keyword>
<evidence type="ECO:0000313" key="3">
    <source>
        <dbReference type="Proteomes" id="UP000828390"/>
    </source>
</evidence>
<dbReference type="AlphaFoldDB" id="A0A9D4F1U7"/>
<sequence length="78" mass="8994">MINVSAVVGLDIQDDMGRHEVGFQDNTEKIPMYDDNGCRMETHFLINKVMLIFLVYYLSTGLEVVFTMRPFSPDCQIM</sequence>
<accession>A0A9D4F1U7</accession>
<dbReference type="Proteomes" id="UP000828390">
    <property type="component" value="Unassembled WGS sequence"/>
</dbReference>
<reference evidence="2" key="2">
    <citation type="submission" date="2020-11" db="EMBL/GenBank/DDBJ databases">
        <authorList>
            <person name="McCartney M.A."/>
            <person name="Auch B."/>
            <person name="Kono T."/>
            <person name="Mallez S."/>
            <person name="Becker A."/>
            <person name="Gohl D.M."/>
            <person name="Silverstein K.A.T."/>
            <person name="Koren S."/>
            <person name="Bechman K.B."/>
            <person name="Herman A."/>
            <person name="Abrahante J.E."/>
            <person name="Garbe J."/>
        </authorList>
    </citation>
    <scope>NUCLEOTIDE SEQUENCE</scope>
    <source>
        <strain evidence="2">Duluth1</strain>
        <tissue evidence="2">Whole animal</tissue>
    </source>
</reference>
<name>A0A9D4F1U7_DREPO</name>